<dbReference type="EMBL" id="BKCP01004849">
    <property type="protein sequence ID" value="GER34025.1"/>
    <property type="molecule type" value="Genomic_DNA"/>
</dbReference>
<keyword evidence="2" id="KW-1185">Reference proteome</keyword>
<protein>
    <submittedName>
        <fullName evidence="1">NADH-quinone oxidoreductase subunit D</fullName>
    </submittedName>
</protein>
<evidence type="ECO:0000313" key="1">
    <source>
        <dbReference type="EMBL" id="GER34025.1"/>
    </source>
</evidence>
<accession>A0A5A7PMA4</accession>
<evidence type="ECO:0000313" key="2">
    <source>
        <dbReference type="Proteomes" id="UP000325081"/>
    </source>
</evidence>
<dbReference type="Proteomes" id="UP000325081">
    <property type="component" value="Unassembled WGS sequence"/>
</dbReference>
<proteinExistence type="predicted"/>
<organism evidence="1 2">
    <name type="scientific">Striga asiatica</name>
    <name type="common">Asiatic witchweed</name>
    <name type="synonym">Buchnera asiatica</name>
    <dbReference type="NCBI Taxonomy" id="4170"/>
    <lineage>
        <taxon>Eukaryota</taxon>
        <taxon>Viridiplantae</taxon>
        <taxon>Streptophyta</taxon>
        <taxon>Embryophyta</taxon>
        <taxon>Tracheophyta</taxon>
        <taxon>Spermatophyta</taxon>
        <taxon>Magnoliopsida</taxon>
        <taxon>eudicotyledons</taxon>
        <taxon>Gunneridae</taxon>
        <taxon>Pentapetalae</taxon>
        <taxon>asterids</taxon>
        <taxon>lamiids</taxon>
        <taxon>Lamiales</taxon>
        <taxon>Orobanchaceae</taxon>
        <taxon>Buchnereae</taxon>
        <taxon>Striga</taxon>
    </lineage>
</organism>
<name>A0A5A7PMA4_STRAF</name>
<reference evidence="2" key="1">
    <citation type="journal article" date="2019" name="Curr. Biol.">
        <title>Genome Sequence of Striga asiatica Provides Insight into the Evolution of Plant Parasitism.</title>
        <authorList>
            <person name="Yoshida S."/>
            <person name="Kim S."/>
            <person name="Wafula E.K."/>
            <person name="Tanskanen J."/>
            <person name="Kim Y.M."/>
            <person name="Honaas L."/>
            <person name="Yang Z."/>
            <person name="Spallek T."/>
            <person name="Conn C.E."/>
            <person name="Ichihashi Y."/>
            <person name="Cheong K."/>
            <person name="Cui S."/>
            <person name="Der J.P."/>
            <person name="Gundlach H."/>
            <person name="Jiao Y."/>
            <person name="Hori C."/>
            <person name="Ishida J.K."/>
            <person name="Kasahara H."/>
            <person name="Kiba T."/>
            <person name="Kim M.S."/>
            <person name="Koo N."/>
            <person name="Laohavisit A."/>
            <person name="Lee Y.H."/>
            <person name="Lumba S."/>
            <person name="McCourt P."/>
            <person name="Mortimer J.C."/>
            <person name="Mutuku J.M."/>
            <person name="Nomura T."/>
            <person name="Sasaki-Sekimoto Y."/>
            <person name="Seto Y."/>
            <person name="Wang Y."/>
            <person name="Wakatake T."/>
            <person name="Sakakibara H."/>
            <person name="Demura T."/>
            <person name="Yamaguchi S."/>
            <person name="Yoneyama K."/>
            <person name="Manabe R.I."/>
            <person name="Nelson D.C."/>
            <person name="Schulman A.H."/>
            <person name="Timko M.P."/>
            <person name="dePamphilis C.W."/>
            <person name="Choi D."/>
            <person name="Shirasu K."/>
        </authorList>
    </citation>
    <scope>NUCLEOTIDE SEQUENCE [LARGE SCALE GENOMIC DNA]</scope>
    <source>
        <strain evidence="2">cv. UVA1</strain>
    </source>
</reference>
<comment type="caution">
    <text evidence="1">The sequence shown here is derived from an EMBL/GenBank/DDBJ whole genome shotgun (WGS) entry which is preliminary data.</text>
</comment>
<sequence>MPQLALVSPARHGVEHKTPTSISEEIIHTQKVKQQIRREYNPQLTITNHTELLKDTLLYCFCIVQNYLPRRILILAWHINIEQLFYSSTFDLEARRVDVTRITEVYNIKLSTNKLAKYLADK</sequence>
<dbReference type="AlphaFoldDB" id="A0A5A7PMA4"/>
<gene>
    <name evidence="1" type="ORF">STAS_10211</name>
</gene>